<dbReference type="Gene3D" id="1.10.1200.10">
    <property type="entry name" value="ACP-like"/>
    <property type="match status" value="2"/>
</dbReference>
<dbReference type="InterPro" id="IPR049900">
    <property type="entry name" value="PKS_mFAS_DH"/>
</dbReference>
<dbReference type="SMART" id="SM01294">
    <property type="entry name" value="PKS_PP_betabranch"/>
    <property type="match status" value="2"/>
</dbReference>
<dbReference type="InterPro" id="IPR041618">
    <property type="entry name" value="PKS_DE"/>
</dbReference>
<keyword evidence="3" id="KW-0596">Phosphopantetheine</keyword>
<dbReference type="Pfam" id="PF13602">
    <property type="entry name" value="ADH_zinc_N_2"/>
    <property type="match status" value="1"/>
</dbReference>
<feature type="region of interest" description="C-terminal hotdog fold" evidence="9">
    <location>
        <begin position="1070"/>
        <end position="1210"/>
    </location>
</feature>
<dbReference type="PROSITE" id="PS50075">
    <property type="entry name" value="CARRIER"/>
    <property type="match status" value="2"/>
</dbReference>
<name>A0ABY9UYT2_9ACTN</name>
<sequence length="3742" mass="392357">MASANEEKLLDNLKWVTTELRRTRRRLTEVEADAQEPIAITAMSCRFPGGIGSPEDLWQLVAEGGDAISGFPADRGWNIEGLADPDPDRKGTFYNSGGGFLDGAADFDPAFFGISPREALAMDPQQRLLLETSWEAFERAGIDPTSVKGSRTGVYVGASAMGYGSGLQDVPEELEGLLLTGGATSVLSGRIAYTFGLEGPAATIDTACSSSLVALHWAAQALRQRECSLALVGGVAVMPTPDVFVEFSRQRGLAPDGRCKSFAASADGTGWSEGVGVLLVERLSDARKNGRPVLAVVRGSAVNQDGASNGLTAPNGPSQRRVIRQALENARLSAAEIDVVEAHGTGTTLGDPIEAQALLATYGQERPEGHPLWLGSLKSNLGHTQAAAGVAGVIKMVMAIRHGVLPKTLHVDQPSPTVDWSAGEVSLLTEARPWDETGRPRRAGVSAFGVSGTNAHTILEQAPEPEESPSTGEDGTTAAVTAAVLPWTLSARNAAALRDNARRLISRLDREPALGTADVGYSLATGRAALERRAVVVGEDRAGLAAGLEALARGESAPELIEGAVVDGEVAFLFTGQGSQRLGMGRELYDAYPVFAEALDAVCAELDPHLERPLRDVLFGDDAEALDRTGFTQPALFAVEVALFRLVEAWGLRPDFLSGHSIGELAAAHVAGVLSLADAAKLVAARGRLMQELPAGGAMVAVQASEDEVAPLLTERVSIAAVNGPTSVVIAGDEDAALEIAASFEAQGRKTKRLTVSHAFHSPRMDGMLEAFRQVARGLSYEAPKIPIVSNLTGGVVSAEEITSADFWVRHVREAVRFLDGVRTLETKGVTTFIELGPDGVLTAMAQECLLGEDAVCIPALRKDRRETGALTTAVARAHVRGVAVDWAGFFAGTGARRVDLPTYAFQHERFWLEPGAASVGDVASVGLEPAGHPLLGAAVPLAESDGLVFTGRLGVDTHPWLADHVVQGVVVLPGTAFVELAVRAGDQVGCDLLDELTLHVPLTLPAHGGIRLQVTVGAADGAGQRSVAVLSRAEDAPAEEPWTRHADGVLASGAPRPAFAMTAWPPPGAEAVGVEELYTTLADAGLRYGPVFQGLTAAWRHGDELFAEVRLDESAASDAQDYGLHPALFDSALHVLGLLGPADGAEGGLPFAWSGVSVYASGASALRVRLVLRGTGADGVRVEIADSAGSPVAVVDTLVLRAAPAERALTWRAAYHESLFRLDWATVPVPAEKSGAGVPWAVLGSGAPAALRAGAPVHADLAALSDAVESGGTGAPEYVLAYFGPGDTTEDDVAGATHSAARDALALVQAWLAEERLDTSRLVLVTQGAVTTGGDAGVDDLARSAVWGLVRSAQSERPDRLVLVDVDGTDASYEALGAALASGEPQVALRRGTVHTPLLARVASKGAMVPPAGERAWRLDIEERSTLENLTLLPCPEAAAPLEAGQVRIEVRAAGLNFRDVLNALGMYPGDAPVMGIEGAGVVVETGPGVTDLAPGDRVMGMLPGAFGPLVVADRRMVAPMPLDWTFAEAASVPIVFMTAYYALRDLADLQGGESLLVHAAAGGVGMAAVQLARHWGVDVYATASQGKWDTLRSLGLAEDRIASSRDLAFESTFREASGGRGVDVVLDSLAREFVDASLRLLPRGGRFVEMGKTDIREPEEVAAQYPGVSYQAFDLFDAGLDRIQEMLCELLELFRQGALRPLPISAWDVRQAPEAFRYMSQARHVGKVVLTVPAPWNPDGTVLITGGTGALGGLVARHVVTERGVRHLLLTSRRGERATGAAELVAELRALGAEVTVAACDAADREALAEVLAAIPAEHPLTAVVHTAGVLDDGVIGSLTPERVERVLRPKVDAAWNLHELTRGSDLASFVLFSAVSGLFGGPGQGNYAAANTFLDALAARRRAEGAPALSLAWGLWAGSGMGSGLSEVDISRMRRAGLPPLTPAEGLALLDAALGSGEVATVPMRVDAVALRTQAAAGTLAPLLRGLVRVPVRRVADNTAGDGVSGLAGRLAGLSAAEQDRLLLDLVRTHVAAVLGYADPQALEEGRAFKDLGFDSLTAVELSNRLREATGLRLSPTLVFDYPNAASLAGHLRGELVGDVTDAITLHHMATSADDDPIAIVAMSCRFPGGVRSPEELWQLLVSGEDAITGFPTDRGWDLANLYSDDPDAEGTTYTREGGFLPDVADFDAAFFGISPREALAMDPQQRLLLETSWEAFERAGIDPATLRGSRTGVYIGSNEQDYLTLLLDESQGLEGHLSTGTASSVASGRLSYVFGLEGPALTVDTACSSSLVALHLAAQALRNGECSLALAGGVTVMSTPGVFLEFSRQRGLAADGRIKAFSGDADGTNWGEGVGLFLVERVSDARKNGHPVLAILRSTAVNQDGASNGLTAPNGPSQQRVIRQALANAALTAADVDVVEAHGTGTSLGDPIEAQALLATYGQQRPEDRPLWLGSMKSNIGHTQAAAGAAGVMKMVLAMRHGVLPRTLHVTEPTPHVDWSVGDIELLTESRPWPETGRPRRAGVSSFGFSGTNSHAIIEQAPDAVTAGAADAADSVAPERTLPVLAWPVSGRTEDALRAQAERLRAFLNGRAEGTRPLDLAYSLATSRSALEYRAVLLGRDGELPGERLAALAEGRGAAGLVEGSVTAGGAVAFLFTGQGSQRLGMGRELYDAYPVFAEALDAVCDELDPHLERPLREVLFGEDAEALDRTGFTQPALFAVEVALFRLVEAWGLKADFLSGHSIGELAAAHVAGVLSLADAAKLVAARGRLMQELPAGGAMVAVQASEDEVAPLLTERVSIAAVNGPASVVIAGDEDAALEIAASFEAQGRKTKRLTVSHAFHSPRMDGMLDAFREVAEGLTYEAPRIPIVSNLTGAVVSAEEITSPGFWVRHVREAVRFLDGVRTLEAQGVTTYVELGPDGVLTAMVQDCVTDAEAAVLAPACRNGRPEAETVTAALAQAYVRGAEVDWAAYFAGTGAHRVDLPTYPFQRRRYWPDTTPEAGAPAETTVDAVDARFWEAVEREDWEALAGELRVEGDQPLSAVLPALSSWRRTQRELSAADGHFYHVVWKPRPRSRAGVPAGTWLAVVPASHADDPQVAAVAAGLAGRGVRVVRVELDAADTDPATVAARLTSASAGGQVDGVLSLLALDERPHPEHPAVPVGLALTGALAEALARQGDDATARLWCVTRGAVSTGGADRLDSVAQAQVWGFGRVVALEQPARWGGLVDLPETLNERALDRLADVLAGSDDEDQVAIRAAGVFVRRLVPAARDAATASTETWTPRGTVLVTGGTGALGRHVARWLARNGAERLVLLSRRGPDASGAAEIVAELSGTDTAVSVEACDVTDRDALAGLVEKLAANGTPVRAVVHAAGVSQEPGTGRELPEFARIVAAKTAGAHHLDALFGEDTEPLDAFVLFSSIAGVWGSGGQGAYAAGNAFLDALAERRRARGLVATSVAWGPWADGGMAAEGDAEEQLRRRGLPPMAPDVNMVAFQRALTRRETAVTVADVDWERFALAFTAARPRPLIDDVPQVANALRGGTEGERADRAAADGASALRERLTGLAPADRRDAVLEVVRTHVATALGHASADEVEAGRAFKELGFDSLTAVELRTRLGSATGLRLPVSLVYDYPTPAVLAEHLLTELVPDGPGHAPADLDTDPQDAELRRILTTLPMSRIREAGLLDTLLRLAEPQAATAETSRVEDDTESIDTMDVQHLIDMALDLDGLDGNDS</sequence>
<dbReference type="InterPro" id="IPR006162">
    <property type="entry name" value="Ppantetheine_attach_site"/>
</dbReference>
<dbReference type="Pfam" id="PF00109">
    <property type="entry name" value="ketoacyl-synt"/>
    <property type="match status" value="2"/>
</dbReference>
<dbReference type="Pfam" id="PF22953">
    <property type="entry name" value="SpnB_Rossmann"/>
    <property type="match status" value="1"/>
</dbReference>
<protein>
    <submittedName>
        <fullName evidence="13">SDR family NAD(P)-dependent oxidoreductase</fullName>
    </submittedName>
</protein>
<comment type="pathway">
    <text evidence="2">Antibiotic biosynthesis.</text>
</comment>
<evidence type="ECO:0000313" key="13">
    <source>
        <dbReference type="EMBL" id="WNE96633.1"/>
    </source>
</evidence>
<dbReference type="InterPro" id="IPR049551">
    <property type="entry name" value="PKS_DH_C"/>
</dbReference>
<dbReference type="InterPro" id="IPR032821">
    <property type="entry name" value="PKS_assoc"/>
</dbReference>
<dbReference type="InterPro" id="IPR014031">
    <property type="entry name" value="Ketoacyl_synth_C"/>
</dbReference>
<evidence type="ECO:0000256" key="3">
    <source>
        <dbReference type="ARBA" id="ARBA00022450"/>
    </source>
</evidence>
<dbReference type="InterPro" id="IPR014043">
    <property type="entry name" value="Acyl_transferase_dom"/>
</dbReference>
<keyword evidence="4" id="KW-0597">Phosphoprotein</keyword>
<dbReference type="InterPro" id="IPR020806">
    <property type="entry name" value="PKS_PP-bd"/>
</dbReference>
<dbReference type="CDD" id="cd00833">
    <property type="entry name" value="PKS"/>
    <property type="match status" value="2"/>
</dbReference>
<evidence type="ECO:0000259" key="12">
    <source>
        <dbReference type="PROSITE" id="PS52019"/>
    </source>
</evidence>
<dbReference type="SMART" id="SM00829">
    <property type="entry name" value="PKS_ER"/>
    <property type="match status" value="1"/>
</dbReference>
<gene>
    <name evidence="13" type="ORF">PS467_15505</name>
</gene>
<dbReference type="InterPro" id="IPR011032">
    <property type="entry name" value="GroES-like_sf"/>
</dbReference>
<dbReference type="InterPro" id="IPR050091">
    <property type="entry name" value="PKS_NRPS_Biosynth_Enz"/>
</dbReference>
<keyword evidence="5" id="KW-0808">Transferase</keyword>
<feature type="domain" description="Ketosynthase family 3 (KS3)" evidence="11">
    <location>
        <begin position="2118"/>
        <end position="2544"/>
    </location>
</feature>
<dbReference type="InterPro" id="IPR016039">
    <property type="entry name" value="Thiolase-like"/>
</dbReference>
<dbReference type="SUPFAM" id="SSF50129">
    <property type="entry name" value="GroES-like"/>
    <property type="match status" value="1"/>
</dbReference>
<dbReference type="Pfam" id="PF08990">
    <property type="entry name" value="Docking"/>
    <property type="match status" value="1"/>
</dbReference>
<evidence type="ECO:0000256" key="5">
    <source>
        <dbReference type="ARBA" id="ARBA00022679"/>
    </source>
</evidence>
<dbReference type="Pfam" id="PF14765">
    <property type="entry name" value="PS-DH"/>
    <property type="match status" value="1"/>
</dbReference>
<dbReference type="Pfam" id="PF16197">
    <property type="entry name" value="KAsynt_C_assoc"/>
    <property type="match status" value="2"/>
</dbReference>
<keyword evidence="14" id="KW-1185">Reference proteome</keyword>
<evidence type="ECO:0000256" key="7">
    <source>
        <dbReference type="ARBA" id="ARBA00023268"/>
    </source>
</evidence>
<dbReference type="CDD" id="cd08956">
    <property type="entry name" value="KR_3_FAS_SDR_x"/>
    <property type="match status" value="1"/>
</dbReference>
<dbReference type="SMART" id="SM00823">
    <property type="entry name" value="PKS_PP"/>
    <property type="match status" value="2"/>
</dbReference>
<dbReference type="InterPro" id="IPR014030">
    <property type="entry name" value="Ketoacyl_synth_N"/>
</dbReference>
<proteinExistence type="predicted"/>
<dbReference type="Pfam" id="PF02801">
    <property type="entry name" value="Ketoacyl-synt_C"/>
    <property type="match status" value="2"/>
</dbReference>
<dbReference type="Pfam" id="PF00550">
    <property type="entry name" value="PP-binding"/>
    <property type="match status" value="2"/>
</dbReference>
<dbReference type="PROSITE" id="PS52019">
    <property type="entry name" value="PKS_MFAS_DH"/>
    <property type="match status" value="1"/>
</dbReference>
<dbReference type="InterPro" id="IPR042104">
    <property type="entry name" value="PKS_dehydratase_sf"/>
</dbReference>
<evidence type="ECO:0000256" key="4">
    <source>
        <dbReference type="ARBA" id="ARBA00022553"/>
    </source>
</evidence>
<evidence type="ECO:0000256" key="8">
    <source>
        <dbReference type="ARBA" id="ARBA00023315"/>
    </source>
</evidence>
<dbReference type="Pfam" id="PF08240">
    <property type="entry name" value="ADH_N"/>
    <property type="match status" value="1"/>
</dbReference>
<dbReference type="InterPro" id="IPR049552">
    <property type="entry name" value="PKS_DH_N"/>
</dbReference>
<evidence type="ECO:0000256" key="1">
    <source>
        <dbReference type="ARBA" id="ARBA00001957"/>
    </source>
</evidence>
<keyword evidence="7" id="KW-0511">Multifunctional enzyme</keyword>
<reference evidence="13 14" key="1">
    <citation type="submission" date="2023-02" db="EMBL/GenBank/DDBJ databases">
        <title>Streptomyces sp. SCA4-21 with antifungal activity against Fusarium oxysporum f. sp. cubense, Streptomyces sp. SCA2-17 with antifungal activity against Fusarium oxysporum f. sp. cubense.</title>
        <authorList>
            <person name="Qi D."/>
        </authorList>
    </citation>
    <scope>NUCLEOTIDE SEQUENCE [LARGE SCALE GENOMIC DNA]</scope>
    <source>
        <strain evidence="13 14">SCA4-21</strain>
    </source>
</reference>
<dbReference type="EMBL" id="CP117522">
    <property type="protein sequence ID" value="WNE96633.1"/>
    <property type="molecule type" value="Genomic_DNA"/>
</dbReference>
<dbReference type="Gene3D" id="3.40.50.11460">
    <property type="match status" value="2"/>
</dbReference>
<dbReference type="InterPro" id="IPR009081">
    <property type="entry name" value="PP-bd_ACP"/>
</dbReference>
<dbReference type="Gene3D" id="3.40.366.10">
    <property type="entry name" value="Malonyl-Coenzyme A Acyl Carrier Protein, domain 2"/>
    <property type="match status" value="2"/>
</dbReference>
<dbReference type="InterPro" id="IPR036736">
    <property type="entry name" value="ACP-like_sf"/>
</dbReference>
<dbReference type="SUPFAM" id="SSF55048">
    <property type="entry name" value="Probable ACP-binding domain of malonyl-CoA ACP transacylase"/>
    <property type="match status" value="2"/>
</dbReference>
<dbReference type="Gene3D" id="3.90.180.10">
    <property type="entry name" value="Medium-chain alcohol dehydrogenases, catalytic domain"/>
    <property type="match status" value="1"/>
</dbReference>
<dbReference type="Pfam" id="PF08659">
    <property type="entry name" value="KR"/>
    <property type="match status" value="2"/>
</dbReference>
<dbReference type="SMART" id="SM00822">
    <property type="entry name" value="PKS_KR"/>
    <property type="match status" value="2"/>
</dbReference>
<dbReference type="InterPro" id="IPR016036">
    <property type="entry name" value="Malonyl_transacylase_ACP-bd"/>
</dbReference>
<dbReference type="InterPro" id="IPR020807">
    <property type="entry name" value="PKS_DH"/>
</dbReference>
<feature type="region of interest" description="N-terminal hotdog fold" evidence="9">
    <location>
        <begin position="933"/>
        <end position="1058"/>
    </location>
</feature>
<dbReference type="Pfam" id="PF21089">
    <property type="entry name" value="PKS_DH_N"/>
    <property type="match status" value="1"/>
</dbReference>
<feature type="domain" description="PKS/mFAS DH" evidence="12">
    <location>
        <begin position="933"/>
        <end position="1210"/>
    </location>
</feature>
<evidence type="ECO:0000256" key="2">
    <source>
        <dbReference type="ARBA" id="ARBA00004792"/>
    </source>
</evidence>
<evidence type="ECO:0000256" key="6">
    <source>
        <dbReference type="ARBA" id="ARBA00023194"/>
    </source>
</evidence>
<dbReference type="PROSITE" id="PS00606">
    <property type="entry name" value="KS3_1"/>
    <property type="match status" value="2"/>
</dbReference>
<accession>A0ABY9UYT2</accession>
<dbReference type="CDD" id="cd08952">
    <property type="entry name" value="KR_1_SDR_x"/>
    <property type="match status" value="1"/>
</dbReference>
<organism evidence="13 14">
    <name type="scientific">Streptomyces luomodiensis</name>
    <dbReference type="NCBI Taxonomy" id="3026192"/>
    <lineage>
        <taxon>Bacteria</taxon>
        <taxon>Bacillati</taxon>
        <taxon>Actinomycetota</taxon>
        <taxon>Actinomycetes</taxon>
        <taxon>Kitasatosporales</taxon>
        <taxon>Streptomycetaceae</taxon>
        <taxon>Streptomyces</taxon>
    </lineage>
</organism>
<evidence type="ECO:0000256" key="9">
    <source>
        <dbReference type="PROSITE-ProRule" id="PRU01363"/>
    </source>
</evidence>
<dbReference type="InterPro" id="IPR013968">
    <property type="entry name" value="PKS_KR"/>
</dbReference>
<dbReference type="Gene3D" id="3.40.50.720">
    <property type="entry name" value="NAD(P)-binding Rossmann-like Domain"/>
    <property type="match status" value="2"/>
</dbReference>
<dbReference type="InterPro" id="IPR001227">
    <property type="entry name" value="Ac_transferase_dom_sf"/>
</dbReference>
<evidence type="ECO:0000259" key="10">
    <source>
        <dbReference type="PROSITE" id="PS50075"/>
    </source>
</evidence>
<dbReference type="InterPro" id="IPR016035">
    <property type="entry name" value="Acyl_Trfase/lysoPLipase"/>
</dbReference>
<dbReference type="PROSITE" id="PS00012">
    <property type="entry name" value="PHOSPHOPANTETHEINE"/>
    <property type="match status" value="2"/>
</dbReference>
<dbReference type="PANTHER" id="PTHR43775">
    <property type="entry name" value="FATTY ACID SYNTHASE"/>
    <property type="match status" value="1"/>
</dbReference>
<dbReference type="Proteomes" id="UP001305606">
    <property type="component" value="Chromosome"/>
</dbReference>
<comment type="cofactor">
    <cofactor evidence="1">
        <name>pantetheine 4'-phosphate</name>
        <dbReference type="ChEBI" id="CHEBI:47942"/>
    </cofactor>
</comment>
<dbReference type="Pfam" id="PF18369">
    <property type="entry name" value="PKS_DE"/>
    <property type="match status" value="1"/>
</dbReference>
<dbReference type="NCBIfam" id="NF045894">
    <property type="entry name" value="PKS_plus_SDR"/>
    <property type="match status" value="1"/>
</dbReference>
<dbReference type="InterPro" id="IPR020841">
    <property type="entry name" value="PKS_Beta-ketoAc_synthase_dom"/>
</dbReference>
<dbReference type="InterPro" id="IPR018201">
    <property type="entry name" value="Ketoacyl_synth_AS"/>
</dbReference>
<dbReference type="PROSITE" id="PS01162">
    <property type="entry name" value="QOR_ZETA_CRYSTAL"/>
    <property type="match status" value="1"/>
</dbReference>
<dbReference type="InterPro" id="IPR055123">
    <property type="entry name" value="SpnB-like_Rossmann"/>
</dbReference>
<dbReference type="SMART" id="SM00827">
    <property type="entry name" value="PKS_AT"/>
    <property type="match status" value="2"/>
</dbReference>
<dbReference type="InterPro" id="IPR057326">
    <property type="entry name" value="KR_dom"/>
</dbReference>
<dbReference type="InterPro" id="IPR015083">
    <property type="entry name" value="NorB/c/GfsB-D-like_docking"/>
</dbReference>
<dbReference type="InterPro" id="IPR020843">
    <property type="entry name" value="ER"/>
</dbReference>
<dbReference type="PROSITE" id="PS52004">
    <property type="entry name" value="KS3_2"/>
    <property type="match status" value="2"/>
</dbReference>
<dbReference type="SMART" id="SM00826">
    <property type="entry name" value="PKS_DH"/>
    <property type="match status" value="1"/>
</dbReference>
<dbReference type="Gene3D" id="3.10.129.110">
    <property type="entry name" value="Polyketide synthase dehydratase"/>
    <property type="match status" value="1"/>
</dbReference>
<dbReference type="CDD" id="cd05195">
    <property type="entry name" value="enoyl_red"/>
    <property type="match status" value="1"/>
</dbReference>
<keyword evidence="6" id="KW-0045">Antibiotic biosynthesis</keyword>
<feature type="active site" description="Proton acceptor; for dehydratase activity" evidence="9">
    <location>
        <position position="965"/>
    </location>
</feature>
<dbReference type="SUPFAM" id="SSF47336">
    <property type="entry name" value="ACP-like"/>
    <property type="match status" value="2"/>
</dbReference>
<feature type="domain" description="Carrier" evidence="10">
    <location>
        <begin position="2024"/>
        <end position="2099"/>
    </location>
</feature>
<dbReference type="SUPFAM" id="SSF51735">
    <property type="entry name" value="NAD(P)-binding Rossmann-fold domains"/>
    <property type="match status" value="5"/>
</dbReference>
<evidence type="ECO:0000259" key="11">
    <source>
        <dbReference type="PROSITE" id="PS52004"/>
    </source>
</evidence>
<feature type="domain" description="Ketosynthase family 3 (KS3)" evidence="11">
    <location>
        <begin position="35"/>
        <end position="461"/>
    </location>
</feature>
<dbReference type="InterPro" id="IPR002364">
    <property type="entry name" value="Quin_OxRdtase/zeta-crystal_CS"/>
</dbReference>
<dbReference type="SMART" id="SM00825">
    <property type="entry name" value="PKS_KS"/>
    <property type="match status" value="2"/>
</dbReference>
<evidence type="ECO:0000313" key="14">
    <source>
        <dbReference type="Proteomes" id="UP001305606"/>
    </source>
</evidence>
<keyword evidence="8" id="KW-0012">Acyltransferase</keyword>
<dbReference type="InterPro" id="IPR013154">
    <property type="entry name" value="ADH-like_N"/>
</dbReference>
<dbReference type="SUPFAM" id="SSF53901">
    <property type="entry name" value="Thiolase-like"/>
    <property type="match status" value="2"/>
</dbReference>
<dbReference type="Pfam" id="PF00698">
    <property type="entry name" value="Acyl_transf_1"/>
    <property type="match status" value="2"/>
</dbReference>
<dbReference type="Gene3D" id="6.10.140.1830">
    <property type="match status" value="1"/>
</dbReference>
<dbReference type="Gene3D" id="3.30.70.3290">
    <property type="match status" value="2"/>
</dbReference>
<dbReference type="InterPro" id="IPR036291">
    <property type="entry name" value="NAD(P)-bd_dom_sf"/>
</dbReference>
<dbReference type="SUPFAM" id="SSF52151">
    <property type="entry name" value="FabD/lysophospholipase-like"/>
    <property type="match status" value="2"/>
</dbReference>
<feature type="active site" description="Proton donor; for dehydratase activity" evidence="9">
    <location>
        <position position="1131"/>
    </location>
</feature>
<dbReference type="PANTHER" id="PTHR43775:SF51">
    <property type="entry name" value="INACTIVE PHENOLPHTHIOCEROL SYNTHESIS POLYKETIDE SYNTHASE TYPE I PKS1-RELATED"/>
    <property type="match status" value="1"/>
</dbReference>
<feature type="domain" description="Carrier" evidence="10">
    <location>
        <begin position="3579"/>
        <end position="3654"/>
    </location>
</feature>
<dbReference type="Gene3D" id="3.40.47.10">
    <property type="match status" value="2"/>
</dbReference>